<organism evidence="3 4">
    <name type="scientific">Panicum virgatum</name>
    <name type="common">Blackwell switchgrass</name>
    <dbReference type="NCBI Taxonomy" id="38727"/>
    <lineage>
        <taxon>Eukaryota</taxon>
        <taxon>Viridiplantae</taxon>
        <taxon>Streptophyta</taxon>
        <taxon>Embryophyta</taxon>
        <taxon>Tracheophyta</taxon>
        <taxon>Spermatophyta</taxon>
        <taxon>Magnoliopsida</taxon>
        <taxon>Liliopsida</taxon>
        <taxon>Poales</taxon>
        <taxon>Poaceae</taxon>
        <taxon>PACMAD clade</taxon>
        <taxon>Panicoideae</taxon>
        <taxon>Panicodae</taxon>
        <taxon>Paniceae</taxon>
        <taxon>Panicinae</taxon>
        <taxon>Panicum</taxon>
        <taxon>Panicum sect. Hiantes</taxon>
    </lineage>
</organism>
<dbReference type="InterPro" id="IPR004314">
    <property type="entry name" value="Neprosin"/>
</dbReference>
<proteinExistence type="predicted"/>
<evidence type="ECO:0000256" key="1">
    <source>
        <dbReference type="SAM" id="SignalP"/>
    </source>
</evidence>
<dbReference type="OrthoDB" id="631593at2759"/>
<protein>
    <recommendedName>
        <fullName evidence="2">Neprosin PEP catalytic domain-containing protein</fullName>
    </recommendedName>
</protein>
<dbReference type="Pfam" id="PF03080">
    <property type="entry name" value="Neprosin"/>
    <property type="match status" value="1"/>
</dbReference>
<dbReference type="AlphaFoldDB" id="A0A8T0NEJ5"/>
<dbReference type="Gene3D" id="3.90.1320.10">
    <property type="entry name" value="Outer-capsid protein sigma 3, large lobe"/>
    <property type="match status" value="1"/>
</dbReference>
<dbReference type="Proteomes" id="UP000823388">
    <property type="component" value="Chromosome 9K"/>
</dbReference>
<dbReference type="PROSITE" id="PS52045">
    <property type="entry name" value="NEPROSIN_PEP_CD"/>
    <property type="match status" value="1"/>
</dbReference>
<feature type="signal peptide" evidence="1">
    <location>
        <begin position="1"/>
        <end position="24"/>
    </location>
</feature>
<comment type="caution">
    <text evidence="3">The sequence shown here is derived from an EMBL/GenBank/DDBJ whole genome shotgun (WGS) entry which is preliminary data.</text>
</comment>
<feature type="chain" id="PRO_5035733296" description="Neprosin PEP catalytic domain-containing protein" evidence="1">
    <location>
        <begin position="25"/>
        <end position="319"/>
    </location>
</feature>
<dbReference type="PANTHER" id="PTHR31589">
    <property type="entry name" value="PROTEIN, PUTATIVE (DUF239)-RELATED-RELATED"/>
    <property type="match status" value="1"/>
</dbReference>
<evidence type="ECO:0000313" key="3">
    <source>
        <dbReference type="EMBL" id="KAG2547553.1"/>
    </source>
</evidence>
<dbReference type="PANTHER" id="PTHR31589:SF104">
    <property type="entry name" value="OS07G0422700 PROTEIN"/>
    <property type="match status" value="1"/>
</dbReference>
<gene>
    <name evidence="3" type="ORF">PVAP13_9KG209920</name>
</gene>
<evidence type="ECO:0000259" key="2">
    <source>
        <dbReference type="PROSITE" id="PS52045"/>
    </source>
</evidence>
<dbReference type="InterPro" id="IPR053168">
    <property type="entry name" value="Glutamic_endopeptidase"/>
</dbReference>
<evidence type="ECO:0000313" key="4">
    <source>
        <dbReference type="Proteomes" id="UP000823388"/>
    </source>
</evidence>
<sequence length="319" mass="34613">MKMDRYAATVLTFLYLQSFCFVTGAPLPMKNLVNAAGLFGQNRNPGVQGESSTKDVSFPRPTLANSIAGLTNRSDQVFGIYARISAWGHEHTKSDAYSAAVIQVSNDQGAEYNAIRAGLHTLPSLYKDTKLHLFAQWTTDRDWRTGCYNTDCPGFVPFKDSYTGIPKPGMVVEALSSYNQTDSSMILQIVKDERPGIGGDWWLYRVAGPVRFPLGHWPASLFASLSRHATEAAWYGAVGSARRGDAPPAMGSGHGPGEGYTRAAYFADISLMDRMAYPADPSLRSVAAVANDERCYKVAVDAGGGNTFFYGGPVSRFCA</sequence>
<keyword evidence="4" id="KW-1185">Reference proteome</keyword>
<feature type="domain" description="Neprosin PEP catalytic" evidence="2">
    <location>
        <begin position="57"/>
        <end position="319"/>
    </location>
</feature>
<keyword evidence="1" id="KW-0732">Signal</keyword>
<name>A0A8T0NEJ5_PANVG</name>
<dbReference type="EMBL" id="CM029053">
    <property type="protein sequence ID" value="KAG2547553.1"/>
    <property type="molecule type" value="Genomic_DNA"/>
</dbReference>
<accession>A0A8T0NEJ5</accession>
<reference evidence="3" key="1">
    <citation type="submission" date="2020-05" db="EMBL/GenBank/DDBJ databases">
        <title>WGS assembly of Panicum virgatum.</title>
        <authorList>
            <person name="Lovell J.T."/>
            <person name="Jenkins J."/>
            <person name="Shu S."/>
            <person name="Juenger T.E."/>
            <person name="Schmutz J."/>
        </authorList>
    </citation>
    <scope>NUCLEOTIDE SEQUENCE</scope>
    <source>
        <strain evidence="3">AP13</strain>
    </source>
</reference>